<dbReference type="Pfam" id="PF01751">
    <property type="entry name" value="Toprim"/>
    <property type="match status" value="1"/>
</dbReference>
<dbReference type="SMART" id="SM00493">
    <property type="entry name" value="TOPRIM"/>
    <property type="match status" value="1"/>
</dbReference>
<dbReference type="GO" id="GO:0003917">
    <property type="term" value="F:DNA topoisomerase type I (single strand cut, ATP-independent) activity"/>
    <property type="evidence" value="ECO:0007669"/>
    <property type="project" value="UniProtKB-EC"/>
</dbReference>
<dbReference type="InterPro" id="IPR005736">
    <property type="entry name" value="Reverse_gyrase"/>
</dbReference>
<dbReference type="Pfam" id="PF01131">
    <property type="entry name" value="Topoisom_bac"/>
    <property type="match status" value="1"/>
</dbReference>
<feature type="non-terminal residue" evidence="11">
    <location>
        <position position="1"/>
    </location>
</feature>
<dbReference type="GO" id="GO:0003678">
    <property type="term" value="F:DNA helicase activity"/>
    <property type="evidence" value="ECO:0007669"/>
    <property type="project" value="UniProtKB-EC"/>
</dbReference>
<evidence type="ECO:0000256" key="6">
    <source>
        <dbReference type="ARBA" id="ARBA00043976"/>
    </source>
</evidence>
<dbReference type="InterPro" id="IPR013826">
    <property type="entry name" value="Topo_IA_cen_sub3"/>
</dbReference>
<organism evidence="11">
    <name type="scientific">Staphylothermus marinus</name>
    <dbReference type="NCBI Taxonomy" id="2280"/>
    <lineage>
        <taxon>Archaea</taxon>
        <taxon>Thermoproteota</taxon>
        <taxon>Thermoprotei</taxon>
        <taxon>Desulfurococcales</taxon>
        <taxon>Desulfurococcaceae</taxon>
        <taxon>Staphylothermus</taxon>
    </lineage>
</organism>
<evidence type="ECO:0000256" key="5">
    <source>
        <dbReference type="ARBA" id="ARBA00023235"/>
    </source>
</evidence>
<keyword evidence="5 11" id="KW-0413">Isomerase</keyword>
<dbReference type="GO" id="GO:0008270">
    <property type="term" value="F:zinc ion binding"/>
    <property type="evidence" value="ECO:0007669"/>
    <property type="project" value="UniProtKB-KW"/>
</dbReference>
<dbReference type="Gene3D" id="3.40.50.140">
    <property type="match status" value="1"/>
</dbReference>
<comment type="subcellular location">
    <subcellularLocation>
        <location evidence="1">Cytoplasm</location>
    </subcellularLocation>
</comment>
<dbReference type="InterPro" id="IPR003602">
    <property type="entry name" value="Topo_IA_DNA-bd_dom"/>
</dbReference>
<dbReference type="PANTHER" id="PTHR43505:SF1">
    <property type="entry name" value="REVERSE GYRASE"/>
    <property type="match status" value="1"/>
</dbReference>
<protein>
    <submittedName>
        <fullName evidence="11">Reverse gyrase</fullName>
        <ecNumber evidence="11">3.6.4.12</ecNumber>
        <ecNumber evidence="11">5.6.2.1</ecNumber>
    </submittedName>
</protein>
<proteinExistence type="inferred from homology"/>
<keyword evidence="2" id="KW-0963">Cytoplasm</keyword>
<dbReference type="InterPro" id="IPR006171">
    <property type="entry name" value="TOPRIM_dom"/>
</dbReference>
<dbReference type="GO" id="GO:0003677">
    <property type="term" value="F:DNA binding"/>
    <property type="evidence" value="ECO:0007669"/>
    <property type="project" value="UniProtKB-KW"/>
</dbReference>
<gene>
    <name evidence="11" type="primary">rgy</name>
    <name evidence="11" type="ORF">ENT92_01895</name>
</gene>
<dbReference type="InterPro" id="IPR003601">
    <property type="entry name" value="Topo_IA_2"/>
</dbReference>
<dbReference type="PROSITE" id="PS52039">
    <property type="entry name" value="TOPO_IA_2"/>
    <property type="match status" value="1"/>
</dbReference>
<dbReference type="InterPro" id="IPR023405">
    <property type="entry name" value="Topo_IA_core_domain"/>
</dbReference>
<dbReference type="EMBL" id="DTAN01000074">
    <property type="protein sequence ID" value="HGU64955.1"/>
    <property type="molecule type" value="Genomic_DNA"/>
</dbReference>
<evidence type="ECO:0000256" key="1">
    <source>
        <dbReference type="ARBA" id="ARBA00004496"/>
    </source>
</evidence>
<keyword evidence="3" id="KW-0799">Topoisomerase</keyword>
<evidence type="ECO:0000256" key="2">
    <source>
        <dbReference type="ARBA" id="ARBA00022490"/>
    </source>
</evidence>
<keyword evidence="11" id="KW-0378">Hydrolase</keyword>
<dbReference type="PANTHER" id="PTHR43505">
    <property type="entry name" value="REVERSE GYRASE"/>
    <property type="match status" value="1"/>
</dbReference>
<accession>A0A7J3PKM6</accession>
<dbReference type="InterPro" id="IPR013824">
    <property type="entry name" value="Topo_IA_cen_sub1"/>
</dbReference>
<dbReference type="GO" id="GO:0005737">
    <property type="term" value="C:cytoplasm"/>
    <property type="evidence" value="ECO:0007669"/>
    <property type="project" value="UniProtKB-SubCell"/>
</dbReference>
<dbReference type="Gene3D" id="2.60.510.20">
    <property type="match status" value="1"/>
</dbReference>
<evidence type="ECO:0000256" key="4">
    <source>
        <dbReference type="ARBA" id="ARBA00023125"/>
    </source>
</evidence>
<dbReference type="SMART" id="SM00436">
    <property type="entry name" value="TOP1Bc"/>
    <property type="match status" value="1"/>
</dbReference>
<dbReference type="NCBIfam" id="TIGR01054">
    <property type="entry name" value="rgy"/>
    <property type="match status" value="1"/>
</dbReference>
<evidence type="ECO:0000256" key="8">
    <source>
        <dbReference type="SAM" id="Coils"/>
    </source>
</evidence>
<name>A0A7J3PKM6_STAMA</name>
<dbReference type="EC" id="3.6.4.12" evidence="11"/>
<evidence type="ECO:0000259" key="9">
    <source>
        <dbReference type="PROSITE" id="PS50880"/>
    </source>
</evidence>
<keyword evidence="7" id="KW-0862">Zinc</keyword>
<dbReference type="EC" id="5.6.2.1" evidence="11"/>
<keyword evidence="8" id="KW-0175">Coiled coil</keyword>
<sequence>VYTDIKKCNRCGHQFTDEVERCPKCGNVNISRKRDIVNVLRDLASEVDVVFIGTDPDTEGEKIGWDLKVLLEPYSREIKRVEFHEITRKAILEAINNPREIDPRLVEAQIVRRVEDRWLGFALSSIVQKYFWSKYCLKLHENLLKLMKKGKKIVKTENSEGNRVKNGLFDCCIEFRNLSAGRVQTPVLGFIIDKFREQLNPINWKYRAVVNIEESINLEIDIDKELYDYIRENLSRKTIFADIRILDVREEIINPPPPFTTDTLLEEASIKLGLSTSKTMEIAQDLFELGLITYHRTDSIRVSDTGIAIARSYLEERFGEKVDEYFKPRTWSTGGAHEAIRPTKPIDPDRLRELVKEGVLILAKPLTNAHYELYRLIFERFIASQMSPARVVKQYIEVSIENYRRTVERVIDVKYHGFLEIYSGYVSIEREIESGKYPVKDIRSMKPPIARFHDVIKWMKINGIGRPSTYAKIVQTLINRKYVAITGKQKALRPTSRGIFIYKELVDHFKDVVDVEVTRRLEEKMKEVEDGKRDYQNVLKELYDELKTKIIENKNVLDKLEKEWSLICRGGIH</sequence>
<dbReference type="PROSITE" id="PS52037">
    <property type="entry name" value="ZF_RG_C"/>
    <property type="match status" value="1"/>
</dbReference>
<keyword evidence="7" id="KW-0863">Zinc-finger</keyword>
<dbReference type="AlphaFoldDB" id="A0A7J3PKM6"/>
<feature type="domain" description="Toprim" evidence="9">
    <location>
        <begin position="1"/>
        <end position="86"/>
    </location>
</feature>
<dbReference type="GO" id="GO:0016787">
    <property type="term" value="F:hydrolase activity"/>
    <property type="evidence" value="ECO:0007669"/>
    <property type="project" value="UniProtKB-KW"/>
</dbReference>
<dbReference type="PRINTS" id="PR00417">
    <property type="entry name" value="PRTPISMRASEI"/>
</dbReference>
<feature type="coiled-coil region" evidence="8">
    <location>
        <begin position="518"/>
        <end position="563"/>
    </location>
</feature>
<comment type="similarity">
    <text evidence="6">In the N-terminal section; belongs to the DEAD box helicase family. DDVD subfamily.</text>
</comment>
<dbReference type="InterPro" id="IPR013497">
    <property type="entry name" value="Topo_IA_cen"/>
</dbReference>
<evidence type="ECO:0000256" key="7">
    <source>
        <dbReference type="PROSITE-ProRule" id="PRU01381"/>
    </source>
</evidence>
<keyword evidence="7" id="KW-0479">Metal-binding</keyword>
<evidence type="ECO:0000313" key="11">
    <source>
        <dbReference type="EMBL" id="HGU64955.1"/>
    </source>
</evidence>
<feature type="domain" description="Topo IA-type catalytic" evidence="10">
    <location>
        <begin position="102"/>
        <end position="551"/>
    </location>
</feature>
<dbReference type="SUPFAM" id="SSF56712">
    <property type="entry name" value="Prokaryotic type I DNA topoisomerase"/>
    <property type="match status" value="1"/>
</dbReference>
<reference evidence="11" key="1">
    <citation type="journal article" date="2020" name="mSystems">
        <title>Genome- and Community-Level Interaction Insights into Carbon Utilization and Element Cycling Functions of Hydrothermarchaeota in Hydrothermal Sediment.</title>
        <authorList>
            <person name="Zhou Z."/>
            <person name="Liu Y."/>
            <person name="Xu W."/>
            <person name="Pan J."/>
            <person name="Luo Z.H."/>
            <person name="Li M."/>
        </authorList>
    </citation>
    <scope>NUCLEOTIDE SEQUENCE [LARGE SCALE GENOMIC DNA]</scope>
    <source>
        <strain evidence="11">SpSt-622</strain>
    </source>
</reference>
<dbReference type="PROSITE" id="PS50880">
    <property type="entry name" value="TOPRIM"/>
    <property type="match status" value="1"/>
</dbReference>
<evidence type="ECO:0000259" key="10">
    <source>
        <dbReference type="PROSITE" id="PS52039"/>
    </source>
</evidence>
<dbReference type="GO" id="GO:0160097">
    <property type="term" value="F:reverse gyrase activity"/>
    <property type="evidence" value="ECO:0007669"/>
    <property type="project" value="UniProtKB-ARBA"/>
</dbReference>
<dbReference type="Gene3D" id="1.10.290.10">
    <property type="entry name" value="Topoisomerase I, domain 4"/>
    <property type="match status" value="1"/>
</dbReference>
<evidence type="ECO:0000256" key="3">
    <source>
        <dbReference type="ARBA" id="ARBA00023029"/>
    </source>
</evidence>
<keyword evidence="4" id="KW-0238">DNA-binding</keyword>
<comment type="caution">
    <text evidence="11">The sequence shown here is derived from an EMBL/GenBank/DDBJ whole genome shotgun (WGS) entry which is preliminary data.</text>
</comment>
<dbReference type="Gene3D" id="1.10.460.10">
    <property type="entry name" value="Topoisomerase I, domain 2"/>
    <property type="match status" value="1"/>
</dbReference>
<dbReference type="SMART" id="SM00437">
    <property type="entry name" value="TOP1Ac"/>
    <property type="match status" value="1"/>
</dbReference>
<dbReference type="CDD" id="cd00186">
    <property type="entry name" value="TOP1Ac"/>
    <property type="match status" value="1"/>
</dbReference>
<dbReference type="GO" id="GO:0006265">
    <property type="term" value="P:DNA topological change"/>
    <property type="evidence" value="ECO:0007669"/>
    <property type="project" value="InterPro"/>
</dbReference>